<evidence type="ECO:0000313" key="3">
    <source>
        <dbReference type="Proteomes" id="UP000240971"/>
    </source>
</evidence>
<protein>
    <submittedName>
        <fullName evidence="2">SnoaL-like protein</fullName>
    </submittedName>
</protein>
<dbReference type="InterPro" id="IPR032710">
    <property type="entry name" value="NTF2-like_dom_sf"/>
</dbReference>
<dbReference type="OrthoDB" id="2084678at2"/>
<feature type="domain" description="SnoaL-like" evidence="1">
    <location>
        <begin position="39"/>
        <end position="163"/>
    </location>
</feature>
<dbReference type="RefSeq" id="WP_106527533.1">
    <property type="nucleotide sequence ID" value="NZ_PYAW01000001.1"/>
</dbReference>
<keyword evidence="3" id="KW-1185">Reference proteome</keyword>
<dbReference type="Proteomes" id="UP000240971">
    <property type="component" value="Unassembled WGS sequence"/>
</dbReference>
<gene>
    <name evidence="2" type="ORF">CLV51_1011732</name>
</gene>
<dbReference type="SUPFAM" id="SSF54427">
    <property type="entry name" value="NTF2-like"/>
    <property type="match status" value="1"/>
</dbReference>
<reference evidence="2 3" key="1">
    <citation type="submission" date="2018-03" db="EMBL/GenBank/DDBJ databases">
        <title>Genomic Encyclopedia of Archaeal and Bacterial Type Strains, Phase II (KMG-II): from individual species to whole genera.</title>
        <authorList>
            <person name="Goeker M."/>
        </authorList>
    </citation>
    <scope>NUCLEOTIDE SEQUENCE [LARGE SCALE GENOMIC DNA]</scope>
    <source>
        <strain evidence="2 3">DSM 24859</strain>
    </source>
</reference>
<dbReference type="EMBL" id="PYAW01000001">
    <property type="protein sequence ID" value="PSL50387.1"/>
    <property type="molecule type" value="Genomic_DNA"/>
</dbReference>
<sequence>MKNVTITLLFITQTFSVKSQSVLDSVRRLNSNEFRNDIAIRELIDSFAYYADRTKAQRQAALFVENGTLEIYRSEPDTSKPIVVLKGRKELEEAFKGLEKYNMTFHLNGQNSIKFGDDTTGIVQCLAHHIFFEDGKRILLTEAIRYYDTYTRQNNQWLFVKRKLIIDWEDKRLSTP</sequence>
<evidence type="ECO:0000259" key="1">
    <source>
        <dbReference type="Pfam" id="PF13577"/>
    </source>
</evidence>
<proteinExistence type="predicted"/>
<dbReference type="AlphaFoldDB" id="A0A2P8HVX1"/>
<dbReference type="CDD" id="cd00531">
    <property type="entry name" value="NTF2_like"/>
    <property type="match status" value="1"/>
</dbReference>
<organism evidence="2 3">
    <name type="scientific">Chitinophaga niastensis</name>
    <dbReference type="NCBI Taxonomy" id="536980"/>
    <lineage>
        <taxon>Bacteria</taxon>
        <taxon>Pseudomonadati</taxon>
        <taxon>Bacteroidota</taxon>
        <taxon>Chitinophagia</taxon>
        <taxon>Chitinophagales</taxon>
        <taxon>Chitinophagaceae</taxon>
        <taxon>Chitinophaga</taxon>
    </lineage>
</organism>
<evidence type="ECO:0000313" key="2">
    <source>
        <dbReference type="EMBL" id="PSL50387.1"/>
    </source>
</evidence>
<accession>A0A2P8HVX1</accession>
<dbReference type="Gene3D" id="3.10.450.50">
    <property type="match status" value="1"/>
</dbReference>
<dbReference type="Pfam" id="PF13577">
    <property type="entry name" value="SnoaL_4"/>
    <property type="match status" value="1"/>
</dbReference>
<dbReference type="InterPro" id="IPR037401">
    <property type="entry name" value="SnoaL-like"/>
</dbReference>
<comment type="caution">
    <text evidence="2">The sequence shown here is derived from an EMBL/GenBank/DDBJ whole genome shotgun (WGS) entry which is preliminary data.</text>
</comment>
<name>A0A2P8HVX1_CHINA</name>